<feature type="domain" description="CCHC-type" evidence="3">
    <location>
        <begin position="31"/>
        <end position="45"/>
    </location>
</feature>
<comment type="caution">
    <text evidence="4">The sequence shown here is derived from an EMBL/GenBank/DDBJ whole genome shotgun (WGS) entry which is preliminary data.</text>
</comment>
<keyword evidence="5" id="KW-1185">Reference proteome</keyword>
<gene>
    <name evidence="4" type="ORF">MGAL_10B062132</name>
</gene>
<dbReference type="GO" id="GO:0008270">
    <property type="term" value="F:zinc ion binding"/>
    <property type="evidence" value="ECO:0007669"/>
    <property type="project" value="UniProtKB-KW"/>
</dbReference>
<dbReference type="EMBL" id="UYJE01002339">
    <property type="protein sequence ID" value="VDI09876.1"/>
    <property type="molecule type" value="Genomic_DNA"/>
</dbReference>
<organism evidence="4 5">
    <name type="scientific">Mytilus galloprovincialis</name>
    <name type="common">Mediterranean mussel</name>
    <dbReference type="NCBI Taxonomy" id="29158"/>
    <lineage>
        <taxon>Eukaryota</taxon>
        <taxon>Metazoa</taxon>
        <taxon>Spiralia</taxon>
        <taxon>Lophotrochozoa</taxon>
        <taxon>Mollusca</taxon>
        <taxon>Bivalvia</taxon>
        <taxon>Autobranchia</taxon>
        <taxon>Pteriomorphia</taxon>
        <taxon>Mytilida</taxon>
        <taxon>Mytiloidea</taxon>
        <taxon>Mytilidae</taxon>
        <taxon>Mytilinae</taxon>
        <taxon>Mytilus</taxon>
    </lineage>
</organism>
<proteinExistence type="predicted"/>
<evidence type="ECO:0000256" key="2">
    <source>
        <dbReference type="SAM" id="MobiDB-lite"/>
    </source>
</evidence>
<keyword evidence="1" id="KW-0863">Zinc-finger</keyword>
<reference evidence="4" key="1">
    <citation type="submission" date="2018-11" db="EMBL/GenBank/DDBJ databases">
        <authorList>
            <person name="Alioto T."/>
            <person name="Alioto T."/>
        </authorList>
    </citation>
    <scope>NUCLEOTIDE SEQUENCE</scope>
</reference>
<dbReference type="InterPro" id="IPR036875">
    <property type="entry name" value="Znf_CCHC_sf"/>
</dbReference>
<dbReference type="SUPFAM" id="SSF57756">
    <property type="entry name" value="Retrovirus zinc finger-like domains"/>
    <property type="match status" value="1"/>
</dbReference>
<dbReference type="AlphaFoldDB" id="A0A8B6CTN2"/>
<evidence type="ECO:0000259" key="3">
    <source>
        <dbReference type="PROSITE" id="PS50158"/>
    </source>
</evidence>
<evidence type="ECO:0000313" key="4">
    <source>
        <dbReference type="EMBL" id="VDI09876.1"/>
    </source>
</evidence>
<feature type="region of interest" description="Disordered" evidence="2">
    <location>
        <begin position="52"/>
        <end position="136"/>
    </location>
</feature>
<feature type="compositionally biased region" description="Polar residues" evidence="2">
    <location>
        <begin position="81"/>
        <end position="119"/>
    </location>
</feature>
<keyword evidence="1" id="KW-0862">Zinc</keyword>
<dbReference type="GO" id="GO:0003676">
    <property type="term" value="F:nucleic acid binding"/>
    <property type="evidence" value="ECO:0007669"/>
    <property type="project" value="InterPro"/>
</dbReference>
<dbReference type="Pfam" id="PF00098">
    <property type="entry name" value="zf-CCHC"/>
    <property type="match status" value="1"/>
</dbReference>
<keyword evidence="1" id="KW-0479">Metal-binding</keyword>
<protein>
    <recommendedName>
        <fullName evidence="3">CCHC-type domain-containing protein</fullName>
    </recommendedName>
</protein>
<dbReference type="Proteomes" id="UP000596742">
    <property type="component" value="Unassembled WGS sequence"/>
</dbReference>
<dbReference type="InterPro" id="IPR001878">
    <property type="entry name" value="Znf_CCHC"/>
</dbReference>
<accession>A0A8B6CTN2</accession>
<feature type="compositionally biased region" description="Acidic residues" evidence="2">
    <location>
        <begin position="59"/>
        <end position="72"/>
    </location>
</feature>
<evidence type="ECO:0000256" key="1">
    <source>
        <dbReference type="PROSITE-ProRule" id="PRU00047"/>
    </source>
</evidence>
<name>A0A8B6CTN2_MYTGA</name>
<dbReference type="OrthoDB" id="10448855at2759"/>
<evidence type="ECO:0000313" key="5">
    <source>
        <dbReference type="Proteomes" id="UP000596742"/>
    </source>
</evidence>
<dbReference type="PROSITE" id="PS50158">
    <property type="entry name" value="ZF_CCHC"/>
    <property type="match status" value="1"/>
</dbReference>
<sequence>MSGRIRYANTNYEMFVTEVTSSIGDCNNDWKCKTCGTKGHMSKNCTAEVNKNSQADLEVSSEESDESSEDESEKGGEVILTQLTENLIGTPNTEETSTKAGFPKDTNNIQVPDQKTSESNSDKLAHQSPKQNLIKR</sequence>